<feature type="transmembrane region" description="Helical" evidence="1">
    <location>
        <begin position="20"/>
        <end position="38"/>
    </location>
</feature>
<evidence type="ECO:0000313" key="3">
    <source>
        <dbReference type="Proteomes" id="UP001328107"/>
    </source>
</evidence>
<dbReference type="PANTHER" id="PTHR45830">
    <property type="entry name" value="SERPENTINE RECEPTOR, CLASS I"/>
    <property type="match status" value="1"/>
</dbReference>
<accession>A0AAN5HYQ2</accession>
<dbReference type="PANTHER" id="PTHR45830:SF15">
    <property type="entry name" value="SERPENTINE RECEPTOR, CLASS I"/>
    <property type="match status" value="1"/>
</dbReference>
<dbReference type="InterPro" id="IPR019429">
    <property type="entry name" value="7TM_GPCR_serpentine_rcpt_Sri"/>
</dbReference>
<reference evidence="3" key="1">
    <citation type="submission" date="2022-10" db="EMBL/GenBank/DDBJ databases">
        <title>Genome assembly of Pristionchus species.</title>
        <authorList>
            <person name="Yoshida K."/>
            <person name="Sommer R.J."/>
        </authorList>
    </citation>
    <scope>NUCLEOTIDE SEQUENCE [LARGE SCALE GENOMIC DNA]</scope>
    <source>
        <strain evidence="3">RS5460</strain>
    </source>
</reference>
<evidence type="ECO:0000256" key="1">
    <source>
        <dbReference type="SAM" id="Phobius"/>
    </source>
</evidence>
<name>A0AAN5HYQ2_9BILA</name>
<keyword evidence="1" id="KW-1133">Transmembrane helix</keyword>
<dbReference type="Proteomes" id="UP001328107">
    <property type="component" value="Unassembled WGS sequence"/>
</dbReference>
<feature type="transmembrane region" description="Helical" evidence="1">
    <location>
        <begin position="50"/>
        <end position="74"/>
    </location>
</feature>
<proteinExistence type="predicted"/>
<organism evidence="2 3">
    <name type="scientific">Pristionchus mayeri</name>
    <dbReference type="NCBI Taxonomy" id="1317129"/>
    <lineage>
        <taxon>Eukaryota</taxon>
        <taxon>Metazoa</taxon>
        <taxon>Ecdysozoa</taxon>
        <taxon>Nematoda</taxon>
        <taxon>Chromadorea</taxon>
        <taxon>Rhabditida</taxon>
        <taxon>Rhabditina</taxon>
        <taxon>Diplogasteromorpha</taxon>
        <taxon>Diplogasteroidea</taxon>
        <taxon>Neodiplogasteridae</taxon>
        <taxon>Pristionchus</taxon>
    </lineage>
</organism>
<protein>
    <recommendedName>
        <fullName evidence="4">G protein-coupled receptor</fullName>
    </recommendedName>
</protein>
<gene>
    <name evidence="2" type="ORF">PMAYCL1PPCAC_15972</name>
</gene>
<feature type="transmembrane region" description="Helical" evidence="1">
    <location>
        <begin position="80"/>
        <end position="101"/>
    </location>
</feature>
<comment type="caution">
    <text evidence="2">The sequence shown here is derived from an EMBL/GenBank/DDBJ whole genome shotgun (WGS) entry which is preliminary data.</text>
</comment>
<keyword evidence="3" id="KW-1185">Reference proteome</keyword>
<dbReference type="AlphaFoldDB" id="A0AAN5HYQ2"/>
<evidence type="ECO:0008006" key="4">
    <source>
        <dbReference type="Google" id="ProtNLM"/>
    </source>
</evidence>
<dbReference type="EMBL" id="BTRK01000004">
    <property type="protein sequence ID" value="GMR45777.1"/>
    <property type="molecule type" value="Genomic_DNA"/>
</dbReference>
<sequence>MSNMSIHPLWHTVMPAYQHTVGVSTHLLSALAFYLMLTKTPASSKPYAKYLMLLQASITLIDFNFGFLFCPLVLHPVTGILCNGILCTWFGFSGHVGIVCFQFQF</sequence>
<keyword evidence="1" id="KW-0472">Membrane</keyword>
<evidence type="ECO:0000313" key="2">
    <source>
        <dbReference type="EMBL" id="GMR45777.1"/>
    </source>
</evidence>
<feature type="non-terminal residue" evidence="2">
    <location>
        <position position="105"/>
    </location>
</feature>
<dbReference type="Pfam" id="PF10327">
    <property type="entry name" value="7TM_GPCR_Sri"/>
    <property type="match status" value="1"/>
</dbReference>
<keyword evidence="1" id="KW-0812">Transmembrane</keyword>